<feature type="transmembrane region" description="Helical" evidence="1">
    <location>
        <begin position="68"/>
        <end position="85"/>
    </location>
</feature>
<protein>
    <recommendedName>
        <fullName evidence="4">DUF2304 domain-containing protein</fullName>
    </recommendedName>
</protein>
<feature type="transmembrane region" description="Helical" evidence="1">
    <location>
        <begin position="6"/>
        <end position="25"/>
    </location>
</feature>
<organism evidence="2 3">
    <name type="scientific">Lignipirellula cremea</name>
    <dbReference type="NCBI Taxonomy" id="2528010"/>
    <lineage>
        <taxon>Bacteria</taxon>
        <taxon>Pseudomonadati</taxon>
        <taxon>Planctomycetota</taxon>
        <taxon>Planctomycetia</taxon>
        <taxon>Pirellulales</taxon>
        <taxon>Pirellulaceae</taxon>
        <taxon>Lignipirellula</taxon>
    </lineage>
</organism>
<dbReference type="RefSeq" id="WP_145049366.1">
    <property type="nucleotide sequence ID" value="NZ_CP036433.1"/>
</dbReference>
<keyword evidence="3" id="KW-1185">Reference proteome</keyword>
<evidence type="ECO:0000313" key="3">
    <source>
        <dbReference type="Proteomes" id="UP000317648"/>
    </source>
</evidence>
<keyword evidence="1" id="KW-0472">Membrane</keyword>
<evidence type="ECO:0000256" key="1">
    <source>
        <dbReference type="SAM" id="Phobius"/>
    </source>
</evidence>
<evidence type="ECO:0000313" key="2">
    <source>
        <dbReference type="EMBL" id="QDU92966.1"/>
    </source>
</evidence>
<sequence length="123" mass="14077">MNLFQLLTAPVLGLLCLWEIFRLCQQRTRLGLRLFRLSLWLATGLALLFPSYVQAVAASLGIGRGADAVLYLLVFAFLIVSWWFYAENQRLRRDLTELIRQQAIGHAQHRPRSAAPDEHENSL</sequence>
<reference evidence="2 3" key="1">
    <citation type="submission" date="2019-02" db="EMBL/GenBank/DDBJ databases">
        <title>Deep-cultivation of Planctomycetes and their phenomic and genomic characterization uncovers novel biology.</title>
        <authorList>
            <person name="Wiegand S."/>
            <person name="Jogler M."/>
            <person name="Boedeker C."/>
            <person name="Pinto D."/>
            <person name="Vollmers J."/>
            <person name="Rivas-Marin E."/>
            <person name="Kohn T."/>
            <person name="Peeters S.H."/>
            <person name="Heuer A."/>
            <person name="Rast P."/>
            <person name="Oberbeckmann S."/>
            <person name="Bunk B."/>
            <person name="Jeske O."/>
            <person name="Meyerdierks A."/>
            <person name="Storesund J.E."/>
            <person name="Kallscheuer N."/>
            <person name="Luecker S."/>
            <person name="Lage O.M."/>
            <person name="Pohl T."/>
            <person name="Merkel B.J."/>
            <person name="Hornburger P."/>
            <person name="Mueller R.-W."/>
            <person name="Bruemmer F."/>
            <person name="Labrenz M."/>
            <person name="Spormann A.M."/>
            <person name="Op den Camp H."/>
            <person name="Overmann J."/>
            <person name="Amann R."/>
            <person name="Jetten M.S.M."/>
            <person name="Mascher T."/>
            <person name="Medema M.H."/>
            <person name="Devos D.P."/>
            <person name="Kaster A.-K."/>
            <person name="Ovreas L."/>
            <person name="Rohde M."/>
            <person name="Galperin M.Y."/>
            <person name="Jogler C."/>
        </authorList>
    </citation>
    <scope>NUCLEOTIDE SEQUENCE [LARGE SCALE GENOMIC DNA]</scope>
    <source>
        <strain evidence="2 3">Pla85_3_4</strain>
    </source>
</reference>
<gene>
    <name evidence="2" type="ORF">Pla8534_07390</name>
</gene>
<feature type="transmembrane region" description="Helical" evidence="1">
    <location>
        <begin position="37"/>
        <end position="62"/>
    </location>
</feature>
<keyword evidence="1" id="KW-0812">Transmembrane</keyword>
<dbReference type="InterPro" id="IPR019277">
    <property type="entry name" value="DUF2304"/>
</dbReference>
<proteinExistence type="predicted"/>
<dbReference type="AlphaFoldDB" id="A0A518DM97"/>
<dbReference type="OrthoDB" id="291922at2"/>
<evidence type="ECO:0008006" key="4">
    <source>
        <dbReference type="Google" id="ProtNLM"/>
    </source>
</evidence>
<keyword evidence="1" id="KW-1133">Transmembrane helix</keyword>
<dbReference type="EMBL" id="CP036433">
    <property type="protein sequence ID" value="QDU92966.1"/>
    <property type="molecule type" value="Genomic_DNA"/>
</dbReference>
<accession>A0A518DM97</accession>
<dbReference type="Proteomes" id="UP000317648">
    <property type="component" value="Chromosome"/>
</dbReference>
<name>A0A518DM97_9BACT</name>
<dbReference type="Pfam" id="PF10066">
    <property type="entry name" value="DUF2304"/>
    <property type="match status" value="1"/>
</dbReference>
<dbReference type="KEGG" id="lcre:Pla8534_07390"/>